<dbReference type="InterPro" id="IPR055170">
    <property type="entry name" value="GFO_IDH_MocA-like_dom"/>
</dbReference>
<keyword evidence="1" id="KW-0520">NAD</keyword>
<dbReference type="RefSeq" id="WP_179457626.1">
    <property type="nucleotide sequence ID" value="NZ_BAAAPX010000001.1"/>
</dbReference>
<evidence type="ECO:0000259" key="2">
    <source>
        <dbReference type="Pfam" id="PF01408"/>
    </source>
</evidence>
<dbReference type="PANTHER" id="PTHR43377">
    <property type="entry name" value="BILIVERDIN REDUCTASE A"/>
    <property type="match status" value="1"/>
</dbReference>
<dbReference type="GO" id="GO:0000166">
    <property type="term" value="F:nucleotide binding"/>
    <property type="evidence" value="ECO:0007669"/>
    <property type="project" value="InterPro"/>
</dbReference>
<dbReference type="Gene3D" id="3.40.50.720">
    <property type="entry name" value="NAD(P)-binding Rossmann-like Domain"/>
    <property type="match status" value="1"/>
</dbReference>
<dbReference type="Gene3D" id="3.30.360.10">
    <property type="entry name" value="Dihydrodipicolinate Reductase, domain 2"/>
    <property type="match status" value="1"/>
</dbReference>
<dbReference type="InterPro" id="IPR036291">
    <property type="entry name" value="NAD(P)-bd_dom_sf"/>
</dbReference>
<keyword evidence="5" id="KW-1185">Reference proteome</keyword>
<feature type="domain" description="Gfo/Idh/MocA-like oxidoreductase N-terminal" evidence="2">
    <location>
        <begin position="13"/>
        <end position="123"/>
    </location>
</feature>
<keyword evidence="4" id="KW-0560">Oxidoreductase</keyword>
<proteinExistence type="predicted"/>
<name>A0A852T3Q7_9MICO</name>
<sequence>MHRQDLVSTPPLTVALIGAGGISQVHAPAWKALGAHVLVFAHAGAEQLAERFGLEVAPSLEDALARASIVDIVTPTSTHAEIALAAIERGLDIICEKPLTLTAASSRELAATARAAGVQIYPAHVVRFTAPYETAHRAIESGSLGRVAVARYFREASSPAIGTWFQDQAASGGPIMDLMLHDLDQARWNAGEVETVYAVQNPPTVDGVIPSFVSAHVTLTHSGGAISHLHATWAAVGTRFKTGFSIAGTEGTISYSSLENTGLTAELPGATATGLTIPDVALRESPYLAEIREFAAAFAGGPEPRVTAEDGAIAVSLAEAALQSLETGEVVRMADFAPEHTEEVAA</sequence>
<dbReference type="EC" id="1.1.1.369" evidence="4"/>
<dbReference type="InterPro" id="IPR051450">
    <property type="entry name" value="Gfo/Idh/MocA_Oxidoreductases"/>
</dbReference>
<gene>
    <name evidence="4" type="ORF">BJ963_003336</name>
</gene>
<dbReference type="EC" id="1.1.1.18" evidence="4"/>
<dbReference type="Pfam" id="PF22725">
    <property type="entry name" value="GFO_IDH_MocA_C3"/>
    <property type="match status" value="1"/>
</dbReference>
<dbReference type="Pfam" id="PF01408">
    <property type="entry name" value="GFO_IDH_MocA"/>
    <property type="match status" value="1"/>
</dbReference>
<dbReference type="PANTHER" id="PTHR43377:SF1">
    <property type="entry name" value="BILIVERDIN REDUCTASE A"/>
    <property type="match status" value="1"/>
</dbReference>
<evidence type="ECO:0000259" key="3">
    <source>
        <dbReference type="Pfam" id="PF22725"/>
    </source>
</evidence>
<evidence type="ECO:0000256" key="1">
    <source>
        <dbReference type="ARBA" id="ARBA00023027"/>
    </source>
</evidence>
<feature type="domain" description="GFO/IDH/MocA-like oxidoreductase" evidence="3">
    <location>
        <begin position="132"/>
        <end position="253"/>
    </location>
</feature>
<reference evidence="4 5" key="1">
    <citation type="submission" date="2020-07" db="EMBL/GenBank/DDBJ databases">
        <title>Sequencing the genomes of 1000 actinobacteria strains.</title>
        <authorList>
            <person name="Klenk H.-P."/>
        </authorList>
    </citation>
    <scope>NUCLEOTIDE SEQUENCE [LARGE SCALE GENOMIC DNA]</scope>
    <source>
        <strain evidence="4 5">DSM 23871</strain>
    </source>
</reference>
<accession>A0A852T3Q7</accession>
<evidence type="ECO:0000313" key="5">
    <source>
        <dbReference type="Proteomes" id="UP000589620"/>
    </source>
</evidence>
<dbReference type="SUPFAM" id="SSF51735">
    <property type="entry name" value="NAD(P)-binding Rossmann-fold domains"/>
    <property type="match status" value="1"/>
</dbReference>
<evidence type="ECO:0000313" key="4">
    <source>
        <dbReference type="EMBL" id="NYD75817.1"/>
    </source>
</evidence>
<dbReference type="GO" id="GO:0050112">
    <property type="term" value="F:inositol 2-dehydrogenase (NAD+) activity"/>
    <property type="evidence" value="ECO:0007669"/>
    <property type="project" value="UniProtKB-EC"/>
</dbReference>
<comment type="caution">
    <text evidence="4">The sequence shown here is derived from an EMBL/GenBank/DDBJ whole genome shotgun (WGS) entry which is preliminary data.</text>
</comment>
<organism evidence="4 5">
    <name type="scientific">Leifsonia soli</name>
    <dbReference type="NCBI Taxonomy" id="582665"/>
    <lineage>
        <taxon>Bacteria</taxon>
        <taxon>Bacillati</taxon>
        <taxon>Actinomycetota</taxon>
        <taxon>Actinomycetes</taxon>
        <taxon>Micrococcales</taxon>
        <taxon>Microbacteriaceae</taxon>
        <taxon>Leifsonia</taxon>
    </lineage>
</organism>
<dbReference type="Proteomes" id="UP000589620">
    <property type="component" value="Unassembled WGS sequence"/>
</dbReference>
<dbReference type="SUPFAM" id="SSF55347">
    <property type="entry name" value="Glyceraldehyde-3-phosphate dehydrogenase-like, C-terminal domain"/>
    <property type="match status" value="1"/>
</dbReference>
<dbReference type="EMBL" id="JACCBJ010000001">
    <property type="protein sequence ID" value="NYD75817.1"/>
    <property type="molecule type" value="Genomic_DNA"/>
</dbReference>
<dbReference type="InterPro" id="IPR000683">
    <property type="entry name" value="Gfo/Idh/MocA-like_OxRdtase_N"/>
</dbReference>
<protein>
    <submittedName>
        <fullName evidence="4">Myo-inositol 2-dehydrogenase/D-chiro-inositol 1-dehydrogenase</fullName>
        <ecNumber evidence="4">1.1.1.18</ecNumber>
        <ecNumber evidence="4">1.1.1.369</ecNumber>
    </submittedName>
</protein>
<dbReference type="AlphaFoldDB" id="A0A852T3Q7"/>